<name>A0A1J8Q7S8_9AGAM</name>
<evidence type="ECO:0000256" key="3">
    <source>
        <dbReference type="ARBA" id="ARBA00022670"/>
    </source>
</evidence>
<evidence type="ECO:0000313" key="7">
    <source>
        <dbReference type="EMBL" id="OJA09713.1"/>
    </source>
</evidence>
<comment type="catalytic activity">
    <reaction evidence="1">
        <text>Thiol-dependent hydrolysis of ester, thioester, amide, peptide and isopeptide bonds formed by the C-terminal Gly of ubiquitin (a 76-residue protein attached to proteins as an intracellular targeting signal).</text>
        <dbReference type="EC" id="3.4.19.12"/>
    </reaction>
</comment>
<keyword evidence="6" id="KW-0788">Thiol protease</keyword>
<accession>A0A1J8Q7S8</accession>
<evidence type="ECO:0000256" key="2">
    <source>
        <dbReference type="ARBA" id="ARBA00012759"/>
    </source>
</evidence>
<dbReference type="InterPro" id="IPR051346">
    <property type="entry name" value="OTU_Deubiquitinase"/>
</dbReference>
<dbReference type="GO" id="GO:0004843">
    <property type="term" value="F:cysteine-type deubiquitinase activity"/>
    <property type="evidence" value="ECO:0007669"/>
    <property type="project" value="UniProtKB-EC"/>
</dbReference>
<keyword evidence="5" id="KW-0378">Hydrolase</keyword>
<dbReference type="Proteomes" id="UP000183567">
    <property type="component" value="Unassembled WGS sequence"/>
</dbReference>
<keyword evidence="8" id="KW-1185">Reference proteome</keyword>
<dbReference type="PANTHER" id="PTHR13367">
    <property type="entry name" value="UBIQUITIN THIOESTERASE"/>
    <property type="match status" value="1"/>
</dbReference>
<evidence type="ECO:0000256" key="1">
    <source>
        <dbReference type="ARBA" id="ARBA00000707"/>
    </source>
</evidence>
<dbReference type="GO" id="GO:0006508">
    <property type="term" value="P:proteolysis"/>
    <property type="evidence" value="ECO:0007669"/>
    <property type="project" value="UniProtKB-KW"/>
</dbReference>
<evidence type="ECO:0000313" key="8">
    <source>
        <dbReference type="Proteomes" id="UP000183567"/>
    </source>
</evidence>
<evidence type="ECO:0000256" key="6">
    <source>
        <dbReference type="ARBA" id="ARBA00022807"/>
    </source>
</evidence>
<dbReference type="OrthoDB" id="3182339at2759"/>
<comment type="caution">
    <text evidence="7">The sequence shown here is derived from an EMBL/GenBank/DDBJ whole genome shotgun (WGS) entry which is preliminary data.</text>
</comment>
<dbReference type="STRING" id="180088.A0A1J8Q7S8"/>
<dbReference type="PANTHER" id="PTHR13367:SF34">
    <property type="match status" value="1"/>
</dbReference>
<dbReference type="EMBL" id="LVVM01005819">
    <property type="protein sequence ID" value="OJA09713.1"/>
    <property type="molecule type" value="Genomic_DNA"/>
</dbReference>
<sequence>MPPGQKVQEFIQALISQTPEVRVLLDVGAQMLELKNQELAEAWLRVKKDAQAAVFVNDDDELVVVSRDGTVELLVSSPFTQQLDQCIVYLDDAHTRGTDLKLPSGFRAAVTLGPKVTKDRLTQEAWLRAKKDVRAAVFVNDDDELVVVNRDGTVEFLVSSPFAQQLDQCIVYLDDAHTRGTDLKLPSGFRAAVTLGPKVTKDRLMQGCMRMRKLGNGHSVMFFAPVEVDRSIRSAAQKAVSDDIDVADILHWTMRETCTDIQMRASHWIQQGLDFKRRHSAWDQFSPTLSTSISTLKTAWLQPEERTLEEMYAPRNSPQPSQILDPEIRRKCEELGVMSTSERSMDEEQEREVVHEVEREHQVERPPRVQPAAHVLHPDVRRFVETGQIPVGSSAFIQALPSLVNTTVEFPERYQWAQNVLVTRDFSRTVSTVHKADEYLRPVNWVVSSDIGLSLSPVLVVMSPDEVNKLLPSIRGSKLVHLCAYTPRTTKTMQACDLRFYGIPSTPQLTPLESLIFQLDLFAGQLYFSKYEMYLRTCRFLGLNGPDLGDEDLVVDSDGFIREENRPAARASCSFNQSQLLPLKKLFGMRRKGMGYLPTHLGKMLNGRILSEEDFRD</sequence>
<gene>
    <name evidence="7" type="ORF">AZE42_09443</name>
</gene>
<proteinExistence type="predicted"/>
<evidence type="ECO:0000256" key="5">
    <source>
        <dbReference type="ARBA" id="ARBA00022801"/>
    </source>
</evidence>
<dbReference type="AlphaFoldDB" id="A0A1J8Q7S8"/>
<keyword evidence="4" id="KW-0833">Ubl conjugation pathway</keyword>
<keyword evidence="3" id="KW-0645">Protease</keyword>
<dbReference type="EC" id="3.4.19.12" evidence="2"/>
<protein>
    <recommendedName>
        <fullName evidence="2">ubiquitinyl hydrolase 1</fullName>
        <ecNumber evidence="2">3.4.19.12</ecNumber>
    </recommendedName>
</protein>
<evidence type="ECO:0000256" key="4">
    <source>
        <dbReference type="ARBA" id="ARBA00022786"/>
    </source>
</evidence>
<organism evidence="7 8">
    <name type="scientific">Rhizopogon vesiculosus</name>
    <dbReference type="NCBI Taxonomy" id="180088"/>
    <lineage>
        <taxon>Eukaryota</taxon>
        <taxon>Fungi</taxon>
        <taxon>Dikarya</taxon>
        <taxon>Basidiomycota</taxon>
        <taxon>Agaricomycotina</taxon>
        <taxon>Agaricomycetes</taxon>
        <taxon>Agaricomycetidae</taxon>
        <taxon>Boletales</taxon>
        <taxon>Suillineae</taxon>
        <taxon>Rhizopogonaceae</taxon>
        <taxon>Rhizopogon</taxon>
    </lineage>
</organism>
<reference evidence="7 8" key="1">
    <citation type="submission" date="2016-03" db="EMBL/GenBank/DDBJ databases">
        <title>Comparative genomics of the ectomycorrhizal sister species Rhizopogon vinicolor and Rhizopogon vesiculosus (Basidiomycota: Boletales) reveals a divergence of the mating type B locus.</title>
        <authorList>
            <person name="Mujic A.B."/>
            <person name="Kuo A."/>
            <person name="Tritt A."/>
            <person name="Lipzen A."/>
            <person name="Chen C."/>
            <person name="Johnson J."/>
            <person name="Sharma A."/>
            <person name="Barry K."/>
            <person name="Grigoriev I.V."/>
            <person name="Spatafora J.W."/>
        </authorList>
    </citation>
    <scope>NUCLEOTIDE SEQUENCE [LARGE SCALE GENOMIC DNA]</scope>
    <source>
        <strain evidence="7 8">AM-OR11-056</strain>
    </source>
</reference>